<feature type="region of interest" description="Disordered" evidence="1">
    <location>
        <begin position="169"/>
        <end position="193"/>
    </location>
</feature>
<reference evidence="2" key="1">
    <citation type="submission" date="2021-09" db="EMBL/GenBank/DDBJ databases">
        <title>The genome of Mauremys mutica provides insights into the evolution of semi-aquatic lifestyle.</title>
        <authorList>
            <person name="Gong S."/>
            <person name="Gao Y."/>
        </authorList>
    </citation>
    <scope>NUCLEOTIDE SEQUENCE</scope>
    <source>
        <strain evidence="2">MM-2020</strain>
        <tissue evidence="2">Muscle</tissue>
    </source>
</reference>
<name>A0A9D3XJH2_9SAUR</name>
<protein>
    <submittedName>
        <fullName evidence="2">Uncharacterized protein</fullName>
    </submittedName>
</protein>
<feature type="compositionally biased region" description="Pro residues" evidence="1">
    <location>
        <begin position="29"/>
        <end position="38"/>
    </location>
</feature>
<accession>A0A9D3XJH2</accession>
<organism evidence="2 3">
    <name type="scientific">Mauremys mutica</name>
    <name type="common">yellowpond turtle</name>
    <dbReference type="NCBI Taxonomy" id="74926"/>
    <lineage>
        <taxon>Eukaryota</taxon>
        <taxon>Metazoa</taxon>
        <taxon>Chordata</taxon>
        <taxon>Craniata</taxon>
        <taxon>Vertebrata</taxon>
        <taxon>Euteleostomi</taxon>
        <taxon>Archelosauria</taxon>
        <taxon>Testudinata</taxon>
        <taxon>Testudines</taxon>
        <taxon>Cryptodira</taxon>
        <taxon>Durocryptodira</taxon>
        <taxon>Testudinoidea</taxon>
        <taxon>Geoemydidae</taxon>
        <taxon>Geoemydinae</taxon>
        <taxon>Mauremys</taxon>
    </lineage>
</organism>
<feature type="region of interest" description="Disordered" evidence="1">
    <location>
        <begin position="1"/>
        <end position="107"/>
    </location>
</feature>
<keyword evidence="3" id="KW-1185">Reference proteome</keyword>
<gene>
    <name evidence="2" type="ORF">KIL84_001860</name>
</gene>
<evidence type="ECO:0000313" key="2">
    <source>
        <dbReference type="EMBL" id="KAH1180926.1"/>
    </source>
</evidence>
<dbReference type="AlphaFoldDB" id="A0A9D3XJH2"/>
<sequence>MLAGTMQLGDQLGGGGRSRSCACREEPPPTHTPVPPPAAGALRSAGAGVRPWGAAGRGHSDGPRQEGGTTPGQGRKRRRKGLGEPAAPPSPHAGAPPSVRPDGPRSLCVLGPAACSRRGQRGAYCLCDPWKIHAGENQAGGGSGGVLEGAESVSPETGTEVVCVGGETDRLTGRTGMDGQNGAYGDGQPEGYV</sequence>
<proteinExistence type="predicted"/>
<comment type="caution">
    <text evidence="2">The sequence shown here is derived from an EMBL/GenBank/DDBJ whole genome shotgun (WGS) entry which is preliminary data.</text>
</comment>
<dbReference type="EMBL" id="JAHDVG010000469">
    <property type="protein sequence ID" value="KAH1180926.1"/>
    <property type="molecule type" value="Genomic_DNA"/>
</dbReference>
<dbReference type="Proteomes" id="UP000827986">
    <property type="component" value="Unassembled WGS sequence"/>
</dbReference>
<evidence type="ECO:0000313" key="3">
    <source>
        <dbReference type="Proteomes" id="UP000827986"/>
    </source>
</evidence>
<evidence type="ECO:0000256" key="1">
    <source>
        <dbReference type="SAM" id="MobiDB-lite"/>
    </source>
</evidence>